<feature type="domain" description="Thioredoxin" evidence="5">
    <location>
        <begin position="55"/>
        <end position="244"/>
    </location>
</feature>
<dbReference type="STRING" id="299255.SAMN02745129_0816"/>
<feature type="binding site" evidence="3">
    <location>
        <position position="114"/>
    </location>
    <ligand>
        <name>Cu cation</name>
        <dbReference type="ChEBI" id="CHEBI:23378"/>
    </ligand>
</feature>
<evidence type="ECO:0000256" key="2">
    <source>
        <dbReference type="ARBA" id="ARBA00023008"/>
    </source>
</evidence>
<dbReference type="EMBL" id="FQXG01000001">
    <property type="protein sequence ID" value="SHG81856.1"/>
    <property type="molecule type" value="Genomic_DNA"/>
</dbReference>
<keyword evidence="4" id="KW-1015">Disulfide bond</keyword>
<dbReference type="PANTHER" id="PTHR12151">
    <property type="entry name" value="ELECTRON TRANSPORT PROTIN SCO1/SENC FAMILY MEMBER"/>
    <property type="match status" value="1"/>
</dbReference>
<dbReference type="Gene3D" id="3.40.30.10">
    <property type="entry name" value="Glutaredoxin"/>
    <property type="match status" value="1"/>
</dbReference>
<evidence type="ECO:0000313" key="6">
    <source>
        <dbReference type="EMBL" id="SHG81856.1"/>
    </source>
</evidence>
<dbReference type="AlphaFoldDB" id="A0A1M5MWZ7"/>
<keyword evidence="3" id="KW-0479">Metal-binding</keyword>
<protein>
    <submittedName>
        <fullName evidence="6">Protein SCO1/2</fullName>
    </submittedName>
</protein>
<proteinExistence type="inferred from homology"/>
<comment type="similarity">
    <text evidence="1">Belongs to the SCO1/2 family.</text>
</comment>
<name>A0A1M5MWZ7_9GAMM</name>
<gene>
    <name evidence="6" type="ORF">SAMN02745129_0816</name>
</gene>
<accession>A0A1M5MWZ7</accession>
<dbReference type="Pfam" id="PF02630">
    <property type="entry name" value="SCO1-SenC"/>
    <property type="match status" value="1"/>
</dbReference>
<dbReference type="InterPro" id="IPR036249">
    <property type="entry name" value="Thioredoxin-like_sf"/>
</dbReference>
<sequence>MNRALAFAKAIATVIVTAAAIATVLALCLLPLRLGAEEDPHAQHRELPADAPAYQGLGYTLPAAGSYRLPPIHGAKDGEVLLSTGEPAQLFSLYQGHYVVLSFIYTRCPDPNACPLASFVLSRLQLKLAQQPELAAQVRLITLSFDPQFDSPATMAAYGQRFNRPGAPQWLFATTSGAEQLAPILEDYNQWVLAEYDQQGNPTGMLSHLLRVYLIDPQRQVRNIYSTGFLHADVVLNDLGTLVLESQAAR</sequence>
<keyword evidence="2 3" id="KW-0186">Copper</keyword>
<feature type="binding site" evidence="3">
    <location>
        <position position="108"/>
    </location>
    <ligand>
        <name>Cu cation</name>
        <dbReference type="ChEBI" id="CHEBI:23378"/>
    </ligand>
</feature>
<evidence type="ECO:0000313" key="7">
    <source>
        <dbReference type="Proteomes" id="UP000184268"/>
    </source>
</evidence>
<dbReference type="InterPro" id="IPR013766">
    <property type="entry name" value="Thioredoxin_domain"/>
</dbReference>
<evidence type="ECO:0000259" key="5">
    <source>
        <dbReference type="PROSITE" id="PS51352"/>
    </source>
</evidence>
<keyword evidence="7" id="KW-1185">Reference proteome</keyword>
<feature type="binding site" evidence="3">
    <location>
        <position position="208"/>
    </location>
    <ligand>
        <name>Cu cation</name>
        <dbReference type="ChEBI" id="CHEBI:23378"/>
    </ligand>
</feature>
<reference evidence="6 7" key="1">
    <citation type="submission" date="2016-11" db="EMBL/GenBank/DDBJ databases">
        <authorList>
            <person name="Jaros S."/>
            <person name="Januszkiewicz K."/>
            <person name="Wedrychowicz H."/>
        </authorList>
    </citation>
    <scope>NUCLEOTIDE SEQUENCE [LARGE SCALE GENOMIC DNA]</scope>
    <source>
        <strain evidence="6 7">DSM 16917</strain>
    </source>
</reference>
<evidence type="ECO:0000256" key="4">
    <source>
        <dbReference type="PIRSR" id="PIRSR603782-2"/>
    </source>
</evidence>
<dbReference type="SUPFAM" id="SSF52833">
    <property type="entry name" value="Thioredoxin-like"/>
    <property type="match status" value="1"/>
</dbReference>
<dbReference type="InterPro" id="IPR003782">
    <property type="entry name" value="SCO1/SenC"/>
</dbReference>
<dbReference type="PANTHER" id="PTHR12151:SF25">
    <property type="entry name" value="LINALOOL DEHYDRATASE_ISOMERASE DOMAIN-CONTAINING PROTEIN"/>
    <property type="match status" value="1"/>
</dbReference>
<dbReference type="GO" id="GO:0046872">
    <property type="term" value="F:metal ion binding"/>
    <property type="evidence" value="ECO:0007669"/>
    <property type="project" value="UniProtKB-KW"/>
</dbReference>
<dbReference type="Proteomes" id="UP000184268">
    <property type="component" value="Unassembled WGS sequence"/>
</dbReference>
<evidence type="ECO:0000256" key="3">
    <source>
        <dbReference type="PIRSR" id="PIRSR603782-1"/>
    </source>
</evidence>
<evidence type="ECO:0000256" key="1">
    <source>
        <dbReference type="ARBA" id="ARBA00010996"/>
    </source>
</evidence>
<dbReference type="PROSITE" id="PS51352">
    <property type="entry name" value="THIOREDOXIN_2"/>
    <property type="match status" value="1"/>
</dbReference>
<organism evidence="6 7">
    <name type="scientific">Ferrimonas marina</name>
    <dbReference type="NCBI Taxonomy" id="299255"/>
    <lineage>
        <taxon>Bacteria</taxon>
        <taxon>Pseudomonadati</taxon>
        <taxon>Pseudomonadota</taxon>
        <taxon>Gammaproteobacteria</taxon>
        <taxon>Alteromonadales</taxon>
        <taxon>Ferrimonadaceae</taxon>
        <taxon>Ferrimonas</taxon>
    </lineage>
</organism>
<dbReference type="CDD" id="cd02968">
    <property type="entry name" value="SCO"/>
    <property type="match status" value="1"/>
</dbReference>
<feature type="disulfide bond" description="Redox-active" evidence="4">
    <location>
        <begin position="108"/>
        <end position="114"/>
    </location>
</feature>